<dbReference type="AlphaFoldDB" id="A0A2I0TJ72"/>
<keyword evidence="3" id="KW-1185">Reference proteome</keyword>
<name>A0A2I0TJ72_LIMLA</name>
<evidence type="ECO:0000313" key="3">
    <source>
        <dbReference type="Proteomes" id="UP000233556"/>
    </source>
</evidence>
<reference evidence="3" key="2">
    <citation type="submission" date="2017-12" db="EMBL/GenBank/DDBJ databases">
        <title>Genome sequence of the Bar-tailed Godwit (Limosa lapponica baueri).</title>
        <authorList>
            <person name="Lima N.C.B."/>
            <person name="Parody-Merino A.M."/>
            <person name="Battley P.F."/>
            <person name="Fidler A.E."/>
            <person name="Prosdocimi F."/>
        </authorList>
    </citation>
    <scope>NUCLEOTIDE SEQUENCE [LARGE SCALE GENOMIC DNA]</scope>
</reference>
<organism evidence="2 3">
    <name type="scientific">Limosa lapponica baueri</name>
    <dbReference type="NCBI Taxonomy" id="1758121"/>
    <lineage>
        <taxon>Eukaryota</taxon>
        <taxon>Metazoa</taxon>
        <taxon>Chordata</taxon>
        <taxon>Craniata</taxon>
        <taxon>Vertebrata</taxon>
        <taxon>Euteleostomi</taxon>
        <taxon>Archelosauria</taxon>
        <taxon>Archosauria</taxon>
        <taxon>Dinosauria</taxon>
        <taxon>Saurischia</taxon>
        <taxon>Theropoda</taxon>
        <taxon>Coelurosauria</taxon>
        <taxon>Aves</taxon>
        <taxon>Neognathae</taxon>
        <taxon>Neoaves</taxon>
        <taxon>Charadriiformes</taxon>
        <taxon>Scolopacidae</taxon>
        <taxon>Limosa</taxon>
    </lineage>
</organism>
<accession>A0A2I0TJ72</accession>
<sequence length="243" mass="27843">MMRGLEHLSDKERLRDLGLFSLEKRRLRGDLINAYKYPKSGCQEEGASLFSVVPSDRKRGNGHKLEHKKFHLNMRRNFFPVRVAEPWKRLPREVVESLSLETFKTHLDMFLCNLLWVDLLWQGVGLEDLQRSLPTLYHSVILGNFMCMQSYLRILKNYTSHKRKISPPAKSAAGEKLKGEGNKPLNILSQPAWENLPVKEPHGKGDPPPKPEPRPLWGSEEAVASGSKKYLATTSPYQLIECD</sequence>
<reference evidence="3" key="1">
    <citation type="submission" date="2017-11" db="EMBL/GenBank/DDBJ databases">
        <authorList>
            <person name="Lima N.C."/>
            <person name="Parody-Merino A.M."/>
            <person name="Battley P.F."/>
            <person name="Fidler A.E."/>
            <person name="Prosdocimi F."/>
        </authorList>
    </citation>
    <scope>NUCLEOTIDE SEQUENCE [LARGE SCALE GENOMIC DNA]</scope>
</reference>
<proteinExistence type="predicted"/>
<evidence type="ECO:0000313" key="2">
    <source>
        <dbReference type="EMBL" id="PKU33870.1"/>
    </source>
</evidence>
<feature type="region of interest" description="Disordered" evidence="1">
    <location>
        <begin position="164"/>
        <end position="228"/>
    </location>
</feature>
<dbReference type="EMBL" id="KZ509643">
    <property type="protein sequence ID" value="PKU33870.1"/>
    <property type="molecule type" value="Genomic_DNA"/>
</dbReference>
<dbReference type="Proteomes" id="UP000233556">
    <property type="component" value="Unassembled WGS sequence"/>
</dbReference>
<protein>
    <submittedName>
        <fullName evidence="2">Uncharacterized protein</fullName>
    </submittedName>
</protein>
<feature type="compositionally biased region" description="Basic and acidic residues" evidence="1">
    <location>
        <begin position="197"/>
        <end position="213"/>
    </location>
</feature>
<evidence type="ECO:0000256" key="1">
    <source>
        <dbReference type="SAM" id="MobiDB-lite"/>
    </source>
</evidence>
<gene>
    <name evidence="2" type="ORF">llap_15826</name>
</gene>